<name>A0ABW0VP38_9ACTN</name>
<proteinExistence type="predicted"/>
<reference evidence="2" key="1">
    <citation type="journal article" date="2019" name="Int. J. Syst. Evol. Microbiol.">
        <title>The Global Catalogue of Microorganisms (GCM) 10K type strain sequencing project: providing services to taxonomists for standard genome sequencing and annotation.</title>
        <authorList>
            <consortium name="The Broad Institute Genomics Platform"/>
            <consortium name="The Broad Institute Genome Sequencing Center for Infectious Disease"/>
            <person name="Wu L."/>
            <person name="Ma J."/>
        </authorList>
    </citation>
    <scope>NUCLEOTIDE SEQUENCE [LARGE SCALE GENOMIC DNA]</scope>
    <source>
        <strain evidence="2">CGMCC 4.1622</strain>
    </source>
</reference>
<evidence type="ECO:0000313" key="2">
    <source>
        <dbReference type="Proteomes" id="UP001596066"/>
    </source>
</evidence>
<protein>
    <recommendedName>
        <fullName evidence="3">Phage head morphogenesis protein</fullName>
    </recommendedName>
</protein>
<accession>A0ABW0VP38</accession>
<dbReference type="RefSeq" id="WP_380233017.1">
    <property type="nucleotide sequence ID" value="NZ_JBHSOC010000236.1"/>
</dbReference>
<evidence type="ECO:0008006" key="3">
    <source>
        <dbReference type="Google" id="ProtNLM"/>
    </source>
</evidence>
<gene>
    <name evidence="1" type="ORF">ACFPZF_40210</name>
</gene>
<sequence>RTSEVCQARDGRVYKIDEPRPIPPAHPRCRSVLIPVTKYQPEHRASMNGQVAGNLKFGDWLKSQPLEVVEQVMGTKRANLFLDGRLSFEEFFKADDTYYTLEELKRKL</sequence>
<evidence type="ECO:0000313" key="1">
    <source>
        <dbReference type="EMBL" id="MFC5647511.1"/>
    </source>
</evidence>
<organism evidence="1 2">
    <name type="scientific">Kitasatospora cinereorecta</name>
    <dbReference type="NCBI Taxonomy" id="285560"/>
    <lineage>
        <taxon>Bacteria</taxon>
        <taxon>Bacillati</taxon>
        <taxon>Actinomycetota</taxon>
        <taxon>Actinomycetes</taxon>
        <taxon>Kitasatosporales</taxon>
        <taxon>Streptomycetaceae</taxon>
        <taxon>Kitasatospora</taxon>
    </lineage>
</organism>
<keyword evidence="2" id="KW-1185">Reference proteome</keyword>
<dbReference type="Proteomes" id="UP001596066">
    <property type="component" value="Unassembled WGS sequence"/>
</dbReference>
<dbReference type="EMBL" id="JBHSOC010000236">
    <property type="protein sequence ID" value="MFC5647511.1"/>
    <property type="molecule type" value="Genomic_DNA"/>
</dbReference>
<feature type="non-terminal residue" evidence="1">
    <location>
        <position position="1"/>
    </location>
</feature>
<comment type="caution">
    <text evidence="1">The sequence shown here is derived from an EMBL/GenBank/DDBJ whole genome shotgun (WGS) entry which is preliminary data.</text>
</comment>